<evidence type="ECO:0000256" key="3">
    <source>
        <dbReference type="ARBA" id="ARBA00009731"/>
    </source>
</evidence>
<protein>
    <recommendedName>
        <fullName evidence="5 11">UDP-N-acetylglucosamine transferase subunit ALG14</fullName>
    </recommendedName>
    <alternativeName>
        <fullName evidence="10 11">Asparagine-linked glycosylation protein 14</fullName>
    </alternativeName>
</protein>
<dbReference type="Pfam" id="PF08660">
    <property type="entry name" value="Alg14"/>
    <property type="match status" value="1"/>
</dbReference>
<evidence type="ECO:0000256" key="4">
    <source>
        <dbReference type="ARBA" id="ARBA00011335"/>
    </source>
</evidence>
<evidence type="ECO:0000313" key="13">
    <source>
        <dbReference type="Proteomes" id="UP001479436"/>
    </source>
</evidence>
<evidence type="ECO:0000313" key="12">
    <source>
        <dbReference type="EMBL" id="KAK9763809.1"/>
    </source>
</evidence>
<dbReference type="GO" id="GO:0016740">
    <property type="term" value="F:transferase activity"/>
    <property type="evidence" value="ECO:0007669"/>
    <property type="project" value="UniProtKB-KW"/>
</dbReference>
<dbReference type="InterPro" id="IPR013969">
    <property type="entry name" value="Oligosacch_biosynth_Alg14"/>
</dbReference>
<evidence type="ECO:0000256" key="5">
    <source>
        <dbReference type="ARBA" id="ARBA00017467"/>
    </source>
</evidence>
<dbReference type="Gene3D" id="3.40.50.2000">
    <property type="entry name" value="Glycogen Phosphorylase B"/>
    <property type="match status" value="1"/>
</dbReference>
<comment type="subunit">
    <text evidence="4 11">Heterodimer with ALG13 to form a functional enzyme.</text>
</comment>
<evidence type="ECO:0000256" key="9">
    <source>
        <dbReference type="ARBA" id="ARBA00023136"/>
    </source>
</evidence>
<dbReference type="GO" id="GO:0140680">
    <property type="term" value="F:histone H3K36me/H3K36me2 demethylase activity"/>
    <property type="evidence" value="ECO:0007669"/>
    <property type="project" value="UniProtKB-EC"/>
</dbReference>
<sequence length="159" mass="18069">MMYILYILFTGLGLFLSYRIWSHIVYKKPYPRVEACKALFFLGSGGHTAEMLQLINSLELKKYSPRIYVCADSDALSENKVKEYENTKGSLEGVEVLSSSLVIVTTYCKSNASKQYRVYKIPRARQVGQSLLSTPPSVLKALLFSVKFIFSERPELVSY</sequence>
<proteinExistence type="inferred from homology"/>
<evidence type="ECO:0000256" key="8">
    <source>
        <dbReference type="ARBA" id="ARBA00022989"/>
    </source>
</evidence>
<keyword evidence="9" id="KW-0472">Membrane</keyword>
<keyword evidence="6" id="KW-0812">Transmembrane</keyword>
<evidence type="ECO:0000256" key="10">
    <source>
        <dbReference type="ARBA" id="ARBA00032062"/>
    </source>
</evidence>
<evidence type="ECO:0000256" key="6">
    <source>
        <dbReference type="ARBA" id="ARBA00022692"/>
    </source>
</evidence>
<evidence type="ECO:0000256" key="2">
    <source>
        <dbReference type="ARBA" id="ARBA00004590"/>
    </source>
</evidence>
<keyword evidence="13" id="KW-1185">Reference proteome</keyword>
<dbReference type="Proteomes" id="UP001479436">
    <property type="component" value="Unassembled WGS sequence"/>
</dbReference>
<dbReference type="EMBL" id="JASJQH010000553">
    <property type="protein sequence ID" value="KAK9763809.1"/>
    <property type="molecule type" value="Genomic_DNA"/>
</dbReference>
<keyword evidence="12" id="KW-0560">Oxidoreductase</keyword>
<evidence type="ECO:0000256" key="1">
    <source>
        <dbReference type="ARBA" id="ARBA00004389"/>
    </source>
</evidence>
<comment type="function">
    <text evidence="11">Involved in protein N-glycosylation. Essential for the second step of the dolichol-linked oligosaccharide pathway. Anchors the catalytic subunit ALG13 to the ER.</text>
</comment>
<name>A0ABR2WQR9_9FUNG</name>
<keyword evidence="12" id="KW-0808">Transferase</keyword>
<reference evidence="12 13" key="1">
    <citation type="submission" date="2023-04" db="EMBL/GenBank/DDBJ databases">
        <title>Genome of Basidiobolus ranarum AG-B5.</title>
        <authorList>
            <person name="Stajich J.E."/>
            <person name="Carter-House D."/>
            <person name="Gryganskyi A."/>
        </authorList>
    </citation>
    <scope>NUCLEOTIDE SEQUENCE [LARGE SCALE GENOMIC DNA]</scope>
    <source>
        <strain evidence="12 13">AG-B5</strain>
    </source>
</reference>
<gene>
    <name evidence="11 12" type="primary">ALG14</name>
    <name evidence="12" type="ORF">K7432_009200</name>
</gene>
<evidence type="ECO:0000256" key="7">
    <source>
        <dbReference type="ARBA" id="ARBA00022824"/>
    </source>
</evidence>
<accession>A0ABR2WQR9</accession>
<comment type="similarity">
    <text evidence="3 11">Belongs to the ALG14 family.</text>
</comment>
<comment type="caution">
    <text evidence="12">The sequence shown here is derived from an EMBL/GenBank/DDBJ whole genome shotgun (WGS) entry which is preliminary data.</text>
</comment>
<dbReference type="PANTHER" id="PTHR12154:SF4">
    <property type="entry name" value="UDP-N-ACETYLGLUCOSAMINE TRANSFERASE SUBUNIT ALG14 HOMOLOG"/>
    <property type="match status" value="1"/>
</dbReference>
<comment type="subcellular location">
    <subcellularLocation>
        <location evidence="1 11">Endoplasmic reticulum membrane</location>
        <topology evidence="1 11">Single-pass membrane protein</topology>
    </subcellularLocation>
    <subcellularLocation>
        <location evidence="2">Nucleus membrane</location>
        <topology evidence="2">Single-pass membrane protein</topology>
    </subcellularLocation>
</comment>
<evidence type="ECO:0000256" key="11">
    <source>
        <dbReference type="RuleBase" id="RU362127"/>
    </source>
</evidence>
<organism evidence="12 13">
    <name type="scientific">Basidiobolus ranarum</name>
    <dbReference type="NCBI Taxonomy" id="34480"/>
    <lineage>
        <taxon>Eukaryota</taxon>
        <taxon>Fungi</taxon>
        <taxon>Fungi incertae sedis</taxon>
        <taxon>Zoopagomycota</taxon>
        <taxon>Entomophthoromycotina</taxon>
        <taxon>Basidiobolomycetes</taxon>
        <taxon>Basidiobolales</taxon>
        <taxon>Basidiobolaceae</taxon>
        <taxon>Basidiobolus</taxon>
    </lineage>
</organism>
<dbReference type="PANTHER" id="PTHR12154">
    <property type="entry name" value="GLYCOSYL TRANSFERASE-RELATED"/>
    <property type="match status" value="1"/>
</dbReference>
<keyword evidence="7 11" id="KW-0256">Endoplasmic reticulum</keyword>
<keyword evidence="8" id="KW-1133">Transmembrane helix</keyword>